<reference evidence="2" key="1">
    <citation type="submission" date="2007-04" db="EMBL/GenBank/DDBJ databases">
        <authorList>
            <consortium name="The Broad Institute Genome Sequencing Platform"/>
            <person name="Birren B."/>
            <person name="Lander E."/>
            <person name="Galagan J."/>
            <person name="Nusbaum C."/>
            <person name="Devon K."/>
            <person name="Ma L.-J."/>
            <person name="Jaffe D."/>
            <person name="Butler J."/>
            <person name="Alvarez P."/>
            <person name="Gnerre S."/>
            <person name="Grabherr M."/>
            <person name="Kleber M."/>
            <person name="Mauceli E."/>
            <person name="Brockman W."/>
            <person name="MacCallum I.A."/>
            <person name="Young S."/>
            <person name="LaButti K."/>
            <person name="DeCaprio D."/>
            <person name="Crawford M."/>
            <person name="Koehrsen M."/>
            <person name="Engels R."/>
            <person name="Montgomery P."/>
            <person name="Pearson M."/>
            <person name="Howarth C."/>
            <person name="Larson L."/>
            <person name="White J."/>
            <person name="O'Leary S."/>
            <person name="Kodira C."/>
            <person name="Zeng Q."/>
            <person name="Yandava C."/>
            <person name="Alvarado L."/>
            <person name="Kistler C."/>
            <person name="Shim W.-B."/>
            <person name="Kang S."/>
            <person name="Woloshuk C."/>
        </authorList>
    </citation>
    <scope>NUCLEOTIDE SEQUENCE</scope>
    <source>
        <strain evidence="2">4287</strain>
    </source>
</reference>
<feature type="region of interest" description="Disordered" evidence="1">
    <location>
        <begin position="29"/>
        <end position="50"/>
    </location>
</feature>
<accession>A0A0J9WQD8</accession>
<dbReference type="VEuPathDB" id="FungiDB:FOXG_20367"/>
<sequence>MAPSPTGNEWLDATFELPDNKNPLKFSRICNQPSNIRPPQQISQASAYTY</sequence>
<dbReference type="Proteomes" id="UP000009097">
    <property type="component" value="Unassembled WGS sequence"/>
</dbReference>
<gene>
    <name evidence="2" type="ORF">FOXG_20367</name>
</gene>
<name>A0A0J9WQD8_FUSO4</name>
<dbReference type="RefSeq" id="XP_018248652.1">
    <property type="nucleotide sequence ID" value="XM_018400648.1"/>
</dbReference>
<dbReference type="EMBL" id="DS231708">
    <property type="protein sequence ID" value="KNB10607.1"/>
    <property type="molecule type" value="Genomic_DNA"/>
</dbReference>
<reference evidence="2" key="2">
    <citation type="journal article" date="2010" name="Nature">
        <title>Comparative genomics reveals mobile pathogenicity chromosomes in Fusarium.</title>
        <authorList>
            <person name="Ma L.J."/>
            <person name="van der Does H.C."/>
            <person name="Borkovich K.A."/>
            <person name="Coleman J.J."/>
            <person name="Daboussi M.J."/>
            <person name="Di Pietro A."/>
            <person name="Dufresne M."/>
            <person name="Freitag M."/>
            <person name="Grabherr M."/>
            <person name="Henrissat B."/>
            <person name="Houterman P.M."/>
            <person name="Kang S."/>
            <person name="Shim W.B."/>
            <person name="Woloshuk C."/>
            <person name="Xie X."/>
            <person name="Xu J.R."/>
            <person name="Antoniw J."/>
            <person name="Baker S.E."/>
            <person name="Bluhm B.H."/>
            <person name="Breakspear A."/>
            <person name="Brown D.W."/>
            <person name="Butchko R.A."/>
            <person name="Chapman S."/>
            <person name="Coulson R."/>
            <person name="Coutinho P.M."/>
            <person name="Danchin E.G."/>
            <person name="Diener A."/>
            <person name="Gale L.R."/>
            <person name="Gardiner D.M."/>
            <person name="Goff S."/>
            <person name="Hammond-Kosack K.E."/>
            <person name="Hilburn K."/>
            <person name="Hua-Van A."/>
            <person name="Jonkers W."/>
            <person name="Kazan K."/>
            <person name="Kodira C.D."/>
            <person name="Koehrsen M."/>
            <person name="Kumar L."/>
            <person name="Lee Y.H."/>
            <person name="Li L."/>
            <person name="Manners J.M."/>
            <person name="Miranda-Saavedra D."/>
            <person name="Mukherjee M."/>
            <person name="Park G."/>
            <person name="Park J."/>
            <person name="Park S.Y."/>
            <person name="Proctor R.H."/>
            <person name="Regev A."/>
            <person name="Ruiz-Roldan M.C."/>
            <person name="Sain D."/>
            <person name="Sakthikumar S."/>
            <person name="Sykes S."/>
            <person name="Schwartz D.C."/>
            <person name="Turgeon B.G."/>
            <person name="Wapinski I."/>
            <person name="Yoder O."/>
            <person name="Young S."/>
            <person name="Zeng Q."/>
            <person name="Zhou S."/>
            <person name="Galagan J."/>
            <person name="Cuomo C.A."/>
            <person name="Kistler H.C."/>
            <person name="Rep M."/>
        </authorList>
    </citation>
    <scope>NUCLEOTIDE SEQUENCE [LARGE SCALE GENOMIC DNA]</scope>
    <source>
        <strain evidence="2">4287</strain>
    </source>
</reference>
<dbReference type="KEGG" id="fox:FOXG_20367"/>
<evidence type="ECO:0000256" key="1">
    <source>
        <dbReference type="SAM" id="MobiDB-lite"/>
    </source>
</evidence>
<dbReference type="GeneID" id="28961073"/>
<dbReference type="AlphaFoldDB" id="A0A0J9WQD8"/>
<organism evidence="2 3">
    <name type="scientific">Fusarium oxysporum f. sp. lycopersici (strain 4287 / CBS 123668 / FGSC 9935 / NRRL 34936)</name>
    <name type="common">Fusarium vascular wilt of tomato</name>
    <dbReference type="NCBI Taxonomy" id="426428"/>
    <lineage>
        <taxon>Eukaryota</taxon>
        <taxon>Fungi</taxon>
        <taxon>Dikarya</taxon>
        <taxon>Ascomycota</taxon>
        <taxon>Pezizomycotina</taxon>
        <taxon>Sordariomycetes</taxon>
        <taxon>Hypocreomycetidae</taxon>
        <taxon>Hypocreales</taxon>
        <taxon>Nectriaceae</taxon>
        <taxon>Fusarium</taxon>
        <taxon>Fusarium oxysporum species complex</taxon>
    </lineage>
</organism>
<evidence type="ECO:0000313" key="3">
    <source>
        <dbReference type="Proteomes" id="UP000009097"/>
    </source>
</evidence>
<protein>
    <submittedName>
        <fullName evidence="2">Uncharacterized protein</fullName>
    </submittedName>
</protein>
<evidence type="ECO:0000313" key="2">
    <source>
        <dbReference type="EMBL" id="KNB10607.1"/>
    </source>
</evidence>
<proteinExistence type="predicted"/>